<dbReference type="GeneID" id="9466188"/>
<dbReference type="eggNOG" id="ENOG502QPSV">
    <property type="taxonomic scope" value="Eukaryota"/>
</dbReference>
<dbReference type="STRING" id="403677.D0N222"/>
<feature type="compositionally biased region" description="Low complexity" evidence="1">
    <location>
        <begin position="75"/>
        <end position="86"/>
    </location>
</feature>
<feature type="region of interest" description="Disordered" evidence="1">
    <location>
        <begin position="34"/>
        <end position="161"/>
    </location>
</feature>
<gene>
    <name evidence="2" type="ORF">PITG_04794</name>
</gene>
<organism evidence="2 3">
    <name type="scientific">Phytophthora infestans (strain T30-4)</name>
    <name type="common">Potato late blight agent</name>
    <dbReference type="NCBI Taxonomy" id="403677"/>
    <lineage>
        <taxon>Eukaryota</taxon>
        <taxon>Sar</taxon>
        <taxon>Stramenopiles</taxon>
        <taxon>Oomycota</taxon>
        <taxon>Peronosporomycetes</taxon>
        <taxon>Peronosporales</taxon>
        <taxon>Peronosporaceae</taxon>
        <taxon>Phytophthora</taxon>
    </lineage>
</organism>
<dbReference type="RefSeq" id="XP_002905510.1">
    <property type="nucleotide sequence ID" value="XM_002905464.1"/>
</dbReference>
<evidence type="ECO:0000256" key="1">
    <source>
        <dbReference type="SAM" id="MobiDB-lite"/>
    </source>
</evidence>
<dbReference type="KEGG" id="pif:PITG_04794"/>
<dbReference type="Proteomes" id="UP000006643">
    <property type="component" value="Unassembled WGS sequence"/>
</dbReference>
<dbReference type="InParanoid" id="D0N222"/>
<feature type="compositionally biased region" description="Basic and acidic residues" evidence="1">
    <location>
        <begin position="34"/>
        <end position="43"/>
    </location>
</feature>
<feature type="compositionally biased region" description="Basic and acidic residues" evidence="1">
    <location>
        <begin position="59"/>
        <end position="70"/>
    </location>
</feature>
<evidence type="ECO:0000313" key="3">
    <source>
        <dbReference type="Proteomes" id="UP000006643"/>
    </source>
</evidence>
<evidence type="ECO:0008006" key="4">
    <source>
        <dbReference type="Google" id="ProtNLM"/>
    </source>
</evidence>
<dbReference type="OrthoDB" id="10027144at2759"/>
<dbReference type="AlphaFoldDB" id="D0N222"/>
<sequence>MITIRRSDSAITLKGPTEEVAKVRTIMEDKIQELLRSEEEFRQRRSSRYQQETEEQEDEDKKTSSARDAEASDENSQPNAQQQQRQPSKRVSPVGGTPTMGDVKLTKNQRRRMRKRAENEKSDVLSMLVGNGQGASTTKTTTTTGSNGGYYHSSSGYSLRL</sequence>
<dbReference type="EMBL" id="DS028123">
    <property type="protein sequence ID" value="EEY68351.1"/>
    <property type="molecule type" value="Genomic_DNA"/>
</dbReference>
<reference evidence="3" key="1">
    <citation type="journal article" date="2009" name="Nature">
        <title>Genome sequence and analysis of the Irish potato famine pathogen Phytophthora infestans.</title>
        <authorList>
            <consortium name="The Broad Institute Genome Sequencing Platform"/>
            <person name="Haas B.J."/>
            <person name="Kamoun S."/>
            <person name="Zody M.C."/>
            <person name="Jiang R.H."/>
            <person name="Handsaker R.E."/>
            <person name="Cano L.M."/>
            <person name="Grabherr M."/>
            <person name="Kodira C.D."/>
            <person name="Raffaele S."/>
            <person name="Torto-Alalibo T."/>
            <person name="Bozkurt T.O."/>
            <person name="Ah-Fong A.M."/>
            <person name="Alvarado L."/>
            <person name="Anderson V.L."/>
            <person name="Armstrong M.R."/>
            <person name="Avrova A."/>
            <person name="Baxter L."/>
            <person name="Beynon J."/>
            <person name="Boevink P.C."/>
            <person name="Bollmann S.R."/>
            <person name="Bos J.I."/>
            <person name="Bulone V."/>
            <person name="Cai G."/>
            <person name="Cakir C."/>
            <person name="Carrington J.C."/>
            <person name="Chawner M."/>
            <person name="Conti L."/>
            <person name="Costanzo S."/>
            <person name="Ewan R."/>
            <person name="Fahlgren N."/>
            <person name="Fischbach M.A."/>
            <person name="Fugelstad J."/>
            <person name="Gilroy E.M."/>
            <person name="Gnerre S."/>
            <person name="Green P.J."/>
            <person name="Grenville-Briggs L.J."/>
            <person name="Griffith J."/>
            <person name="Grunwald N.J."/>
            <person name="Horn K."/>
            <person name="Horner N.R."/>
            <person name="Hu C.H."/>
            <person name="Huitema E."/>
            <person name="Jeong D.H."/>
            <person name="Jones A.M."/>
            <person name="Jones J.D."/>
            <person name="Jones R.W."/>
            <person name="Karlsson E.K."/>
            <person name="Kunjeti S.G."/>
            <person name="Lamour K."/>
            <person name="Liu Z."/>
            <person name="Ma L."/>
            <person name="Maclean D."/>
            <person name="Chibucos M.C."/>
            <person name="McDonald H."/>
            <person name="McWalters J."/>
            <person name="Meijer H.J."/>
            <person name="Morgan W."/>
            <person name="Morris P.F."/>
            <person name="Munro C.A."/>
            <person name="O'Neill K."/>
            <person name="Ospina-Giraldo M."/>
            <person name="Pinzon A."/>
            <person name="Pritchard L."/>
            <person name="Ramsahoye B."/>
            <person name="Ren Q."/>
            <person name="Restrepo S."/>
            <person name="Roy S."/>
            <person name="Sadanandom A."/>
            <person name="Savidor A."/>
            <person name="Schornack S."/>
            <person name="Schwartz D.C."/>
            <person name="Schumann U.D."/>
            <person name="Schwessinger B."/>
            <person name="Seyer L."/>
            <person name="Sharpe T."/>
            <person name="Silvar C."/>
            <person name="Song J."/>
            <person name="Studholme D.J."/>
            <person name="Sykes S."/>
            <person name="Thines M."/>
            <person name="van de Vondervoort P.J."/>
            <person name="Phuntumart V."/>
            <person name="Wawra S."/>
            <person name="Weide R."/>
            <person name="Win J."/>
            <person name="Young C."/>
            <person name="Zhou S."/>
            <person name="Fry W."/>
            <person name="Meyers B.C."/>
            <person name="van West P."/>
            <person name="Ristaino J."/>
            <person name="Govers F."/>
            <person name="Birch P.R."/>
            <person name="Whisson S.C."/>
            <person name="Judelson H.S."/>
            <person name="Nusbaum C."/>
        </authorList>
    </citation>
    <scope>NUCLEOTIDE SEQUENCE [LARGE SCALE GENOMIC DNA]</scope>
    <source>
        <strain evidence="3">T30-4</strain>
    </source>
</reference>
<feature type="compositionally biased region" description="Low complexity" evidence="1">
    <location>
        <begin position="134"/>
        <end position="161"/>
    </location>
</feature>
<dbReference type="HOGENOM" id="CLU_1647061_0_0_1"/>
<protein>
    <recommendedName>
        <fullName evidence="4">K Homology domain-containing protein</fullName>
    </recommendedName>
</protein>
<name>D0N222_PHYIT</name>
<accession>D0N222</accession>
<evidence type="ECO:0000313" key="2">
    <source>
        <dbReference type="EMBL" id="EEY68351.1"/>
    </source>
</evidence>
<dbReference type="VEuPathDB" id="FungiDB:PITG_04794"/>
<proteinExistence type="predicted"/>
<keyword evidence="3" id="KW-1185">Reference proteome</keyword>